<gene>
    <name evidence="11" type="ORF">HPTL_0464</name>
</gene>
<protein>
    <submittedName>
        <fullName evidence="11">Phenylacetic acid degradation protein</fullName>
    </submittedName>
</protein>
<dbReference type="CDD" id="cd06214">
    <property type="entry name" value="PA_degradation_oxidoreductase_like"/>
    <property type="match status" value="1"/>
</dbReference>
<evidence type="ECO:0000256" key="7">
    <source>
        <dbReference type="ARBA" id="ARBA00023004"/>
    </source>
</evidence>
<evidence type="ECO:0000256" key="2">
    <source>
        <dbReference type="ARBA" id="ARBA00022630"/>
    </source>
</evidence>
<dbReference type="InterPro" id="IPR011884">
    <property type="entry name" value="PaaE"/>
</dbReference>
<dbReference type="SUPFAM" id="SSF63380">
    <property type="entry name" value="Riboflavin synthase domain-like"/>
    <property type="match status" value="1"/>
</dbReference>
<name>A0A2Z6DWE6_HYDTE</name>
<dbReference type="Gene3D" id="3.40.50.80">
    <property type="entry name" value="Nucleotide-binding domain of ferredoxin-NADP reductase (FNR) module"/>
    <property type="match status" value="1"/>
</dbReference>
<evidence type="ECO:0000259" key="9">
    <source>
        <dbReference type="PROSITE" id="PS51085"/>
    </source>
</evidence>
<dbReference type="KEGG" id="htl:HPTL_0464"/>
<dbReference type="PANTHER" id="PTHR47354:SF8">
    <property type="entry name" value="1,2-PHENYLACETYL-COA EPOXIDASE, SUBUNIT E"/>
    <property type="match status" value="1"/>
</dbReference>
<keyword evidence="4" id="KW-0479">Metal-binding</keyword>
<dbReference type="EMBL" id="AP018558">
    <property type="protein sequence ID" value="BBD76732.1"/>
    <property type="molecule type" value="Genomic_DNA"/>
</dbReference>
<evidence type="ECO:0000313" key="11">
    <source>
        <dbReference type="EMBL" id="BBD76732.1"/>
    </source>
</evidence>
<dbReference type="GO" id="GO:0016491">
    <property type="term" value="F:oxidoreductase activity"/>
    <property type="evidence" value="ECO:0007669"/>
    <property type="project" value="UniProtKB-KW"/>
</dbReference>
<keyword evidence="8" id="KW-0411">Iron-sulfur</keyword>
<evidence type="ECO:0000256" key="6">
    <source>
        <dbReference type="ARBA" id="ARBA00023002"/>
    </source>
</evidence>
<dbReference type="PROSITE" id="PS51384">
    <property type="entry name" value="FAD_FR"/>
    <property type="match status" value="1"/>
</dbReference>
<dbReference type="InterPro" id="IPR017927">
    <property type="entry name" value="FAD-bd_FR_type"/>
</dbReference>
<dbReference type="InterPro" id="IPR039261">
    <property type="entry name" value="FNR_nucleotide-bd"/>
</dbReference>
<feature type="domain" description="FAD-binding FR-type" evidence="10">
    <location>
        <begin position="2"/>
        <end position="106"/>
    </location>
</feature>
<evidence type="ECO:0000259" key="10">
    <source>
        <dbReference type="PROSITE" id="PS51384"/>
    </source>
</evidence>
<evidence type="ECO:0000313" key="12">
    <source>
        <dbReference type="Proteomes" id="UP000262004"/>
    </source>
</evidence>
<dbReference type="PROSITE" id="PS51085">
    <property type="entry name" value="2FE2S_FER_2"/>
    <property type="match status" value="1"/>
</dbReference>
<keyword evidence="2" id="KW-0285">Flavoprotein</keyword>
<evidence type="ECO:0000256" key="3">
    <source>
        <dbReference type="ARBA" id="ARBA00022714"/>
    </source>
</evidence>
<dbReference type="InterPro" id="IPR012675">
    <property type="entry name" value="Beta-grasp_dom_sf"/>
</dbReference>
<dbReference type="Gene3D" id="2.40.30.10">
    <property type="entry name" value="Translation factors"/>
    <property type="match status" value="1"/>
</dbReference>
<dbReference type="SUPFAM" id="SSF54292">
    <property type="entry name" value="2Fe-2S ferredoxin-like"/>
    <property type="match status" value="1"/>
</dbReference>
<dbReference type="OrthoDB" id="544091at2"/>
<evidence type="ECO:0000256" key="1">
    <source>
        <dbReference type="ARBA" id="ARBA00001974"/>
    </source>
</evidence>
<dbReference type="Pfam" id="PF00175">
    <property type="entry name" value="NAD_binding_1"/>
    <property type="match status" value="1"/>
</dbReference>
<dbReference type="GO" id="GO:0050660">
    <property type="term" value="F:flavin adenine dinucleotide binding"/>
    <property type="evidence" value="ECO:0007669"/>
    <property type="project" value="TreeGrafter"/>
</dbReference>
<dbReference type="GO" id="GO:0046872">
    <property type="term" value="F:metal ion binding"/>
    <property type="evidence" value="ECO:0007669"/>
    <property type="project" value="UniProtKB-KW"/>
</dbReference>
<dbReference type="InterPro" id="IPR050415">
    <property type="entry name" value="MRET"/>
</dbReference>
<sequence>MESFVPLTVKQIERLAPDAVAVEFDVPESQRAAFAFTAGQHLILRHTFDGEEVRRSYSLASTPGSGRWIVGIRKIPNGRFSTWANQQLAPGMTVEALPPQGRFQFRPDPDAKRHLVAFAAGSGITPILSIVATALAEEPQSRVSLFYGNRTRASAMFLETIEDLKNRYPDRFLLIPLFSREPQEFPLFEGRLDEAKTRTLLSAFFPEPEAIDIVYLCGPNAMIDGVEAALLAHGVARDRIHHERFGAPESAPPTHAEPQDATSATIRVIVDGITREFPYPGGATPILDAALAAGIALPYSCKNGVCCACRAKVVAGRVRMDKNYSLESEDLEAGFVLTCQAHPLTEQVTLSFDER</sequence>
<dbReference type="InterPro" id="IPR001041">
    <property type="entry name" value="2Fe-2S_ferredoxin-type"/>
</dbReference>
<dbReference type="InterPro" id="IPR036010">
    <property type="entry name" value="2Fe-2S_ferredoxin-like_sf"/>
</dbReference>
<dbReference type="Pfam" id="PF00970">
    <property type="entry name" value="FAD_binding_6"/>
    <property type="match status" value="1"/>
</dbReference>
<reference evidence="11 12" key="1">
    <citation type="submission" date="2018-04" db="EMBL/GenBank/DDBJ databases">
        <title>Complete genome sequence of Hydrogenophilus thermoluteolus TH-1.</title>
        <authorList>
            <person name="Arai H."/>
        </authorList>
    </citation>
    <scope>NUCLEOTIDE SEQUENCE [LARGE SCALE GENOMIC DNA]</scope>
    <source>
        <strain evidence="11 12">TH-1</strain>
    </source>
</reference>
<dbReference type="AlphaFoldDB" id="A0A2Z6DWE6"/>
<evidence type="ECO:0000256" key="8">
    <source>
        <dbReference type="ARBA" id="ARBA00023014"/>
    </source>
</evidence>
<accession>A0A2Z6DWE6</accession>
<dbReference type="PANTHER" id="PTHR47354">
    <property type="entry name" value="NADH OXIDOREDUCTASE HCR"/>
    <property type="match status" value="1"/>
</dbReference>
<dbReference type="InterPro" id="IPR008333">
    <property type="entry name" value="Cbr1-like_FAD-bd_dom"/>
</dbReference>
<evidence type="ECO:0000256" key="4">
    <source>
        <dbReference type="ARBA" id="ARBA00022723"/>
    </source>
</evidence>
<keyword evidence="6" id="KW-0560">Oxidoreductase</keyword>
<dbReference type="Proteomes" id="UP000262004">
    <property type="component" value="Chromosome"/>
</dbReference>
<keyword evidence="7" id="KW-0408">Iron</keyword>
<comment type="cofactor">
    <cofactor evidence="1">
        <name>FAD</name>
        <dbReference type="ChEBI" id="CHEBI:57692"/>
    </cofactor>
</comment>
<keyword evidence="5" id="KW-0274">FAD</keyword>
<keyword evidence="12" id="KW-1185">Reference proteome</keyword>
<dbReference type="Pfam" id="PF00111">
    <property type="entry name" value="Fer2"/>
    <property type="match status" value="1"/>
</dbReference>
<dbReference type="NCBIfam" id="TIGR02160">
    <property type="entry name" value="PA_CoA_Oxy5"/>
    <property type="match status" value="1"/>
</dbReference>
<dbReference type="Gene3D" id="3.10.20.30">
    <property type="match status" value="1"/>
</dbReference>
<feature type="domain" description="2Fe-2S ferredoxin-type" evidence="9">
    <location>
        <begin position="264"/>
        <end position="355"/>
    </location>
</feature>
<organism evidence="11 12">
    <name type="scientific">Hydrogenophilus thermoluteolus</name>
    <name type="common">Pseudomonas hydrogenothermophila</name>
    <dbReference type="NCBI Taxonomy" id="297"/>
    <lineage>
        <taxon>Bacteria</taxon>
        <taxon>Pseudomonadati</taxon>
        <taxon>Pseudomonadota</taxon>
        <taxon>Hydrogenophilia</taxon>
        <taxon>Hydrogenophilales</taxon>
        <taxon>Hydrogenophilaceae</taxon>
        <taxon>Hydrogenophilus</taxon>
    </lineage>
</organism>
<dbReference type="InterPro" id="IPR001433">
    <property type="entry name" value="OxRdtase_FAD/NAD-bd"/>
</dbReference>
<keyword evidence="3" id="KW-0001">2Fe-2S</keyword>
<dbReference type="GO" id="GO:0051537">
    <property type="term" value="F:2 iron, 2 sulfur cluster binding"/>
    <property type="evidence" value="ECO:0007669"/>
    <property type="project" value="UniProtKB-KW"/>
</dbReference>
<dbReference type="SUPFAM" id="SSF52343">
    <property type="entry name" value="Ferredoxin reductase-like, C-terminal NADP-linked domain"/>
    <property type="match status" value="1"/>
</dbReference>
<dbReference type="RefSeq" id="WP_119334549.1">
    <property type="nucleotide sequence ID" value="NZ_AP018558.1"/>
</dbReference>
<dbReference type="PRINTS" id="PR00406">
    <property type="entry name" value="CYTB5RDTASE"/>
</dbReference>
<evidence type="ECO:0000256" key="5">
    <source>
        <dbReference type="ARBA" id="ARBA00022827"/>
    </source>
</evidence>
<dbReference type="CDD" id="cd00207">
    <property type="entry name" value="fer2"/>
    <property type="match status" value="1"/>
</dbReference>
<dbReference type="GO" id="GO:0010124">
    <property type="term" value="P:phenylacetate catabolic process"/>
    <property type="evidence" value="ECO:0007669"/>
    <property type="project" value="InterPro"/>
</dbReference>
<proteinExistence type="predicted"/>
<dbReference type="InterPro" id="IPR017938">
    <property type="entry name" value="Riboflavin_synthase-like_b-brl"/>
</dbReference>